<dbReference type="AlphaFoldDB" id="A0A381XF12"/>
<evidence type="ECO:0000313" key="2">
    <source>
        <dbReference type="EMBL" id="SVA63316.1"/>
    </source>
</evidence>
<reference evidence="2" key="1">
    <citation type="submission" date="2018-05" db="EMBL/GenBank/DDBJ databases">
        <authorList>
            <person name="Lanie J.A."/>
            <person name="Ng W.-L."/>
            <person name="Kazmierczak K.M."/>
            <person name="Andrzejewski T.M."/>
            <person name="Davidsen T.M."/>
            <person name="Wayne K.J."/>
            <person name="Tettelin H."/>
            <person name="Glass J.I."/>
            <person name="Rusch D."/>
            <person name="Podicherti R."/>
            <person name="Tsui H.-C.T."/>
            <person name="Winkler M.E."/>
        </authorList>
    </citation>
    <scope>NUCLEOTIDE SEQUENCE</scope>
</reference>
<organism evidence="2">
    <name type="scientific">marine metagenome</name>
    <dbReference type="NCBI Taxonomy" id="408172"/>
    <lineage>
        <taxon>unclassified sequences</taxon>
        <taxon>metagenomes</taxon>
        <taxon>ecological metagenomes</taxon>
    </lineage>
</organism>
<dbReference type="CDD" id="cd04301">
    <property type="entry name" value="NAT_SF"/>
    <property type="match status" value="1"/>
</dbReference>
<dbReference type="GO" id="GO:0016747">
    <property type="term" value="F:acyltransferase activity, transferring groups other than amino-acyl groups"/>
    <property type="evidence" value="ECO:0007669"/>
    <property type="project" value="InterPro"/>
</dbReference>
<dbReference type="Pfam" id="PF00583">
    <property type="entry name" value="Acetyltransf_1"/>
    <property type="match status" value="1"/>
</dbReference>
<dbReference type="PROSITE" id="PS51186">
    <property type="entry name" value="GNAT"/>
    <property type="match status" value="1"/>
</dbReference>
<dbReference type="Gene3D" id="3.40.630.30">
    <property type="match status" value="1"/>
</dbReference>
<accession>A0A381XF12</accession>
<protein>
    <recommendedName>
        <fullName evidence="1">N-acetyltransferase domain-containing protein</fullName>
    </recommendedName>
</protein>
<dbReference type="EMBL" id="UINC01014940">
    <property type="protein sequence ID" value="SVA63316.1"/>
    <property type="molecule type" value="Genomic_DNA"/>
</dbReference>
<dbReference type="SUPFAM" id="SSF55729">
    <property type="entry name" value="Acyl-CoA N-acyltransferases (Nat)"/>
    <property type="match status" value="1"/>
</dbReference>
<feature type="domain" description="N-acetyltransferase" evidence="1">
    <location>
        <begin position="1"/>
        <end position="118"/>
    </location>
</feature>
<name>A0A381XF12_9ZZZZ</name>
<proteinExistence type="predicted"/>
<evidence type="ECO:0000259" key="1">
    <source>
        <dbReference type="PROSITE" id="PS51186"/>
    </source>
</evidence>
<sequence length="118" mass="13624">MNEYVKRCSGASHLSLIAKIGNIPVGFKIGYNRNKDGTFYSWMGGVIPDFRRNGVAHHLAIFQESWAENIGYSHIRMKTRKKYESMIKFSLKRGFVIKDEIPMENPLETRIIMEKKVG</sequence>
<gene>
    <name evidence="2" type="ORF">METZ01_LOCUS116170</name>
</gene>
<dbReference type="InterPro" id="IPR016181">
    <property type="entry name" value="Acyl_CoA_acyltransferase"/>
</dbReference>
<dbReference type="InterPro" id="IPR000182">
    <property type="entry name" value="GNAT_dom"/>
</dbReference>